<evidence type="ECO:0000313" key="3">
    <source>
        <dbReference type="EMBL" id="QJA43960.1"/>
    </source>
</evidence>
<reference evidence="3" key="1">
    <citation type="submission" date="2020-03" db="EMBL/GenBank/DDBJ databases">
        <title>The deep terrestrial virosphere.</title>
        <authorList>
            <person name="Holmfeldt K."/>
            <person name="Nilsson E."/>
            <person name="Simone D."/>
            <person name="Lopez-Fernandez M."/>
            <person name="Wu X."/>
            <person name="de Brujin I."/>
            <person name="Lundin D."/>
            <person name="Andersson A."/>
            <person name="Bertilsson S."/>
            <person name="Dopson M."/>
        </authorList>
    </citation>
    <scope>NUCLEOTIDE SEQUENCE</scope>
    <source>
        <strain evidence="3">TM448A00065</strain>
        <strain evidence="4">TM448B00134</strain>
    </source>
</reference>
<keyword evidence="2" id="KW-0472">Membrane</keyword>
<organism evidence="3">
    <name type="scientific">viral metagenome</name>
    <dbReference type="NCBI Taxonomy" id="1070528"/>
    <lineage>
        <taxon>unclassified sequences</taxon>
        <taxon>metagenomes</taxon>
        <taxon>organismal metagenomes</taxon>
    </lineage>
</organism>
<gene>
    <name evidence="3" type="ORF">TM448A00065_0006</name>
    <name evidence="4" type="ORF">TM448B00134_0101</name>
</gene>
<protein>
    <submittedName>
        <fullName evidence="3">Uncharacterized protein</fullName>
    </submittedName>
</protein>
<dbReference type="AlphaFoldDB" id="A0A6H1Z9U8"/>
<accession>A0A6H1Z9U8</accession>
<dbReference type="EMBL" id="MT143972">
    <property type="protein sequence ID" value="QJA43960.1"/>
    <property type="molecule type" value="Genomic_DNA"/>
</dbReference>
<proteinExistence type="predicted"/>
<evidence type="ECO:0000256" key="1">
    <source>
        <dbReference type="SAM" id="MobiDB-lite"/>
    </source>
</evidence>
<feature type="region of interest" description="Disordered" evidence="1">
    <location>
        <begin position="1"/>
        <end position="23"/>
    </location>
</feature>
<dbReference type="EMBL" id="MT144591">
    <property type="protein sequence ID" value="QJH93807.1"/>
    <property type="molecule type" value="Genomic_DNA"/>
</dbReference>
<evidence type="ECO:0000313" key="4">
    <source>
        <dbReference type="EMBL" id="QJH93807.1"/>
    </source>
</evidence>
<feature type="transmembrane region" description="Helical" evidence="2">
    <location>
        <begin position="122"/>
        <end position="144"/>
    </location>
</feature>
<keyword evidence="2" id="KW-1133">Transmembrane helix</keyword>
<name>A0A6H1Z9U8_9ZZZZ</name>
<keyword evidence="2" id="KW-0812">Transmembrane</keyword>
<evidence type="ECO:0000256" key="2">
    <source>
        <dbReference type="SAM" id="Phobius"/>
    </source>
</evidence>
<sequence>MDTGQGTEQRAEHGQADDEMERPITGVHSTEAVYLARKLVAVEKGQIRMEGLVEALAVGQGRLETQLQRLSDKFSNVVEERRCDERHVRVKEKTTENAAGIAVNAAKISAVATVQTGWSVRWITLAAVAGAVAVIATLLIRLVLATR</sequence>